<feature type="transmembrane region" description="Helical" evidence="1">
    <location>
        <begin position="39"/>
        <end position="63"/>
    </location>
</feature>
<protein>
    <submittedName>
        <fullName evidence="2">Uncharacterized protein</fullName>
    </submittedName>
</protein>
<evidence type="ECO:0000256" key="1">
    <source>
        <dbReference type="SAM" id="Phobius"/>
    </source>
</evidence>
<evidence type="ECO:0000313" key="3">
    <source>
        <dbReference type="Proteomes" id="UP000176608"/>
    </source>
</evidence>
<reference evidence="2 3" key="1">
    <citation type="journal article" date="2016" name="Nat. Commun.">
        <title>Thousands of microbial genomes shed light on interconnected biogeochemical processes in an aquifer system.</title>
        <authorList>
            <person name="Anantharaman K."/>
            <person name="Brown C.T."/>
            <person name="Hug L.A."/>
            <person name="Sharon I."/>
            <person name="Castelle C.J."/>
            <person name="Probst A.J."/>
            <person name="Thomas B.C."/>
            <person name="Singh A."/>
            <person name="Wilkins M.J."/>
            <person name="Karaoz U."/>
            <person name="Brodie E.L."/>
            <person name="Williams K.H."/>
            <person name="Hubbard S.S."/>
            <person name="Banfield J.F."/>
        </authorList>
    </citation>
    <scope>NUCLEOTIDE SEQUENCE [LARGE SCALE GENOMIC DNA]</scope>
</reference>
<dbReference type="EMBL" id="MEVA01000006">
    <property type="protein sequence ID" value="OGC47555.1"/>
    <property type="molecule type" value="Genomic_DNA"/>
</dbReference>
<keyword evidence="1" id="KW-0472">Membrane</keyword>
<comment type="caution">
    <text evidence="2">The sequence shown here is derived from an EMBL/GenBank/DDBJ whole genome shotgun (WGS) entry which is preliminary data.</text>
</comment>
<sequence length="100" mass="10603">MGQPIVLFVFLGLAAFPAIAFMVMEAVVRYAREGAKSFWIGFGLFLANALVPLGGVICAVVAGFGVAELIQVEPIYPIAVGAITSFGLSIWLMLLAVRRS</sequence>
<dbReference type="Proteomes" id="UP000176608">
    <property type="component" value="Unassembled WGS sequence"/>
</dbReference>
<accession>A0A1F4URH2</accession>
<keyword evidence="1" id="KW-1133">Transmembrane helix</keyword>
<feature type="transmembrane region" description="Helical" evidence="1">
    <location>
        <begin position="6"/>
        <end position="27"/>
    </location>
</feature>
<proteinExistence type="predicted"/>
<gene>
    <name evidence="2" type="ORF">A2886_02075</name>
</gene>
<evidence type="ECO:0000313" key="2">
    <source>
        <dbReference type="EMBL" id="OGC47555.1"/>
    </source>
</evidence>
<dbReference type="AlphaFoldDB" id="A0A1F4URH2"/>
<name>A0A1F4URH2_UNCKA</name>
<organism evidence="2 3">
    <name type="scientific">candidate division WWE3 bacterium RIFCSPHIGHO2_01_FULL_42_13</name>
    <dbReference type="NCBI Taxonomy" id="1802617"/>
    <lineage>
        <taxon>Bacteria</taxon>
        <taxon>Katanobacteria</taxon>
    </lineage>
</organism>
<feature type="transmembrane region" description="Helical" evidence="1">
    <location>
        <begin position="75"/>
        <end position="97"/>
    </location>
</feature>
<keyword evidence="1" id="KW-0812">Transmembrane</keyword>
<dbReference type="STRING" id="1802617.A2886_02075"/>